<reference evidence="4 5" key="1">
    <citation type="journal article" date="2016" name="Antonie Van Leeuwenhoek">
        <title>Dongia soli sp. nov., isolated from soil from Dokdo, Korea.</title>
        <authorList>
            <person name="Kim D.U."/>
            <person name="Lee H."/>
            <person name="Kim H."/>
            <person name="Kim S.G."/>
            <person name="Ka J.O."/>
        </authorList>
    </citation>
    <scope>NUCLEOTIDE SEQUENCE [LARGE SCALE GENOMIC DNA]</scope>
    <source>
        <strain evidence="4 5">D78</strain>
    </source>
</reference>
<feature type="compositionally biased region" description="Low complexity" evidence="1">
    <location>
        <begin position="4810"/>
        <end position="4823"/>
    </location>
</feature>
<feature type="compositionally biased region" description="Gly residues" evidence="1">
    <location>
        <begin position="4789"/>
        <end position="4800"/>
    </location>
</feature>
<dbReference type="SUPFAM" id="SSF51120">
    <property type="entry name" value="beta-Roll"/>
    <property type="match status" value="2"/>
</dbReference>
<dbReference type="InterPro" id="IPR001343">
    <property type="entry name" value="Hemolysn_Ca-bd"/>
</dbReference>
<dbReference type="InterPro" id="IPR013783">
    <property type="entry name" value="Ig-like_fold"/>
</dbReference>
<dbReference type="Pfam" id="PF00353">
    <property type="entry name" value="HemolysinCabind"/>
    <property type="match status" value="3"/>
</dbReference>
<dbReference type="Pfam" id="PF13519">
    <property type="entry name" value="VWA_2"/>
    <property type="match status" value="1"/>
</dbReference>
<dbReference type="SMART" id="SM00327">
    <property type="entry name" value="VWA"/>
    <property type="match status" value="1"/>
</dbReference>
<feature type="compositionally biased region" description="Low complexity" evidence="1">
    <location>
        <begin position="2796"/>
        <end position="2807"/>
    </location>
</feature>
<name>A0ABU5EGS4_9PROT</name>
<comment type="caution">
    <text evidence="4">The sequence shown here is derived from an EMBL/GenBank/DDBJ whole genome shotgun (WGS) entry which is preliminary data.</text>
</comment>
<dbReference type="Pfam" id="PF19116">
    <property type="entry name" value="DUF5801"/>
    <property type="match status" value="8"/>
</dbReference>
<dbReference type="CDD" id="cd00198">
    <property type="entry name" value="vWFA"/>
    <property type="match status" value="1"/>
</dbReference>
<feature type="region of interest" description="Disordered" evidence="1">
    <location>
        <begin position="489"/>
        <end position="510"/>
    </location>
</feature>
<gene>
    <name evidence="4" type="ORF">SMD27_19655</name>
</gene>
<dbReference type="PROSITE" id="PS50234">
    <property type="entry name" value="VWFA"/>
    <property type="match status" value="1"/>
</dbReference>
<dbReference type="NCBIfam" id="TIGR03660">
    <property type="entry name" value="T1SS_rpt_143"/>
    <property type="match status" value="8"/>
</dbReference>
<dbReference type="RefSeq" id="WP_320510140.1">
    <property type="nucleotide sequence ID" value="NZ_JAXCLW010000007.1"/>
</dbReference>
<dbReference type="InterPro" id="IPR043824">
    <property type="entry name" value="DUF5801"/>
</dbReference>
<dbReference type="Pfam" id="PF17963">
    <property type="entry name" value="Big_9"/>
    <property type="match status" value="3"/>
</dbReference>
<evidence type="ECO:0000256" key="1">
    <source>
        <dbReference type="SAM" id="MobiDB-lite"/>
    </source>
</evidence>
<dbReference type="InterPro" id="IPR019959">
    <property type="entry name" value="T1SS-143_rpt-cont_dom"/>
</dbReference>
<dbReference type="PROSITE" id="PS50268">
    <property type="entry name" value="CADHERIN_2"/>
    <property type="match status" value="1"/>
</dbReference>
<feature type="compositionally biased region" description="Polar residues" evidence="1">
    <location>
        <begin position="23"/>
        <end position="34"/>
    </location>
</feature>
<feature type="compositionally biased region" description="Low complexity" evidence="1">
    <location>
        <begin position="35"/>
        <end position="50"/>
    </location>
</feature>
<feature type="region of interest" description="Disordered" evidence="1">
    <location>
        <begin position="262"/>
        <end position="319"/>
    </location>
</feature>
<evidence type="ECO:0000313" key="5">
    <source>
        <dbReference type="Proteomes" id="UP001279642"/>
    </source>
</evidence>
<dbReference type="InterPro" id="IPR036465">
    <property type="entry name" value="vWFA_dom_sf"/>
</dbReference>
<feature type="region of interest" description="Disordered" evidence="1">
    <location>
        <begin position="3442"/>
        <end position="3476"/>
    </location>
</feature>
<feature type="region of interest" description="Disordered" evidence="1">
    <location>
        <begin position="1"/>
        <end position="50"/>
    </location>
</feature>
<evidence type="ECO:0000313" key="4">
    <source>
        <dbReference type="EMBL" id="MDY0885069.1"/>
    </source>
</evidence>
<feature type="region of interest" description="Disordered" evidence="1">
    <location>
        <begin position="4783"/>
        <end position="4829"/>
    </location>
</feature>
<dbReference type="Gene3D" id="2.60.40.10">
    <property type="entry name" value="Immunoglobulins"/>
    <property type="match status" value="1"/>
</dbReference>
<evidence type="ECO:0000259" key="3">
    <source>
        <dbReference type="PROSITE" id="PS50268"/>
    </source>
</evidence>
<feature type="compositionally biased region" description="Basic and acidic residues" evidence="1">
    <location>
        <begin position="302"/>
        <end position="318"/>
    </location>
</feature>
<sequence length="4977" mass="522787">MATDSTIVPQTEASAGNDHQEFNPENVQLAQANTGGAEQPAAGAAPRADIPGVPNGSVNVAFPDGQNIVRVQVAPGETISIPFDGDLAAKFGEEGNLAIKVGDRTIILQGYAEANQEAGVTLKDESGDDIDVASVVAATDPNLDIQTAAGGTAGGGSAGGSGFFSPFANEGGIGGLGELGVLGQTELQYGLIEPDANILLQAVDTDPTLVSISFDFNGGVVNEDDLSAHHSHGQEGQESARGVDFSLDGDLLSRLGQNVGEGIWETGSRNGNDPFDTNDHENGSQTDSQDGVEDGVGSHSDNAVDGKGHPIDQDREPTTTKATVTVDFHDDTPGKVTFSNGVNVPVITQLQNQHLTSHGHELQYALLPAANGQGEMIVAYYTTDGVNHLVFTLGIEEASGATSPSTFHIDFTSYDAIDNLGASADVLNIGVPFFLSDSDGSVVAVPAGPNGLNFQYVDDAPELGHVHNVDGVPHNIVEANLTIGHDETAGNQHTKYQDSNGNQQKADDTTLSNHEVNSQVKPGLASNAEVAGHINSEFFKDGDPSKGFKADLVIGSAQMQLDVSFGADGKARGNEQAGKTIFAGDGDANAQAFEIYMQAPGATGAPDSGNQADAAQDHVRTNLTIDVNGEQVPVDAYQLDANTIIGISTDGQPVFVIHVDPTTGEVTLTQYHQMHNLDGSAANDPVHLQDENGNPLVHFRATDYDGDHADGQLDVSFIDDKPRVTEGSAEGNVAESALHDGNRDNPGQTAVATGSLKGTVDFGADKDGTFSLNLNKNGELTKGALESLTEQHLSSHGHELQYKMEDGKLVGYITDSHGNTHDVFTLEVKPNGDYTFTLENQLDHPAPGQDTKDIDLGKVIKATDSDGDSIVLKDGQLEIHVEDDKPVSTCRSEDGTVSESALWDGNREGPWQHASTTGSLKNTVDFGADNHGKFSIDFSAAQAVLGQQHLESHGQDLQYKLSDDGHTLIGFIGSPDHPHLVFTLTVDENGDYKFELKDQLDHAHYGKADDVIDIDFSGIIKATDEDGDSIHLNNGQFEIHVKDDQPVSTCRDVDGTVDESALSDGNRDNPWQTKVAYGHLAGTVDFGADNHGKFSLDLNQFTKQSLESQHLTSHGQELHYTMQGGTLVAFFYDHGQVHQVFTLTVDSEGNYKFELKDQLDHADHGRGDDVIDIDFSGIIKATDEDGDSIHLNNGQFEVHVKDDQPVATCNNVDGTVDESALSDGNKEGYWQHSWTAGSLKGTVDFGADNHGRFSIDLQAAQAVLGQQHLESHGQDLHYKMVGDTLVGYTGSPNNPHVVFTLTVDSDGNYKFELKDQLDHADHGRGDDVIDIDFSGIIKATDEDGDSIHLNNGQFEIHVKDDEPVSTCRDVDSSVDESALSDGNRDNPWQTKVAYGNLGGTVDFGADNHGKFSIDLGQSATQSLESQHLTSHGQELHYTMQGGTLVAFFYDHGQVHQVFTLTVDSDGNYKFELKDQLDHADHGRGDDVIDIDFSGIIKATDEDGDSTHLNNGQFEVHVKDDQPVATCNNIDGTVDESALSDGNRENYWQRTSTMGSLAGTVDFGADNHGKFSIDLSQFTKQSLESQHLTSHGQELHYTMDGGKLVAFFYDHGQVHQVFTLSVDSDGNYKFELKDQLDHADHGRGDDTIDIDFSGIIKATDEDGDSIHLNNGQFEVHVNDDQPIATCNSVDSTVDESALSDGNRDNPWQTKVAYGHLAGAVDFGADNHGKFSIDLGQSAKQSLESQHLTSHGQDLHYMVQNGVLIGYTGSSNHPNVIFTLSVDSDGDYKFELKDQLDHAHYGKADDVIDIDFSGIIQATDEDGDSTHLNNGQFEVHVKDDQPVATCNNIDGTVDESALSDGNRENYWQRTSTMGSLAGTVDFGADNHGKFSIDLGAAQSILGQQHLESHGQDLHYKLVGDTLVGYTGTSNNPHVVFTLTVDENGNYKFELKDQLDHKGPGNDNTIDLDFSGIITATDEDGDSIHLNNGQFEIHVRDDQPISTCRTVDGIVDESALWDGNRENNGQKSSTTGSLETTVDFGADNHGQFSIDIQAAQSSLGQQHLQSHGQDLHFMMLSDTLVGYTGLATNPHVVFTLTVDSDGGYKFELKDQLDHKGPGNDSTIDIDFSGIIKATDEDGDSIHLNNGQFEIHVKDDTPISTICVADHGGVTIDESAGLQENDKSGSVPSIFNQVANHDAPMGWAQSSGSVVNTTVSFGADDKGSESLTLGISTNGVDSGLTTTDGHHIYLFKEGDLVVGREDGANGKAAFALSMDASGKLTIVQYEPIHQNNPNDANDAVHINDGALQVTYTVTDGDGDKDSHTVNIGDTITFKDDGPSKFSVAFSGNDSTVDESALTTANPNDEKVTFHFDYQNNGGVGADGLQSVTFALNNPGLKTASGDVVHTQMVDGVLVGYTGNDPHANHVFTITDNHNGTYTFELDQPLQNNGAQNDQISLNLTATVTDGDGDSQSSTFTIKVNDDTPGTPCVVSSDPNFVLGEGRIDEDFLPTGNHDGDTNPDNVGVGGVIFPGSHYDDMGGTTVGGSVVVDYGADGPGGLSLTSLKVTSDAILGNTLLNVNIDPVTHAVTGTNNLKASDGTAIQLVFDGTTLTGYAGNQHDSAHAVFAFTLNANGTWSYTLLQGLDHPIDTSLSLGGIDTRPEDNLHFSFGVTATDKDGDAKTGYVNVNVDDDGPKAGDVTLGQVNEHSAAQDLGTVEHVFGGHYTAGADGLGNIQITGGNNANHGTLTIVNGHVYYTPPANVTGDQSYSFEYTVTDSDGDRDTGKITVGVKDNVPTITHQDPYPNDPNNGNGELTLSESHLSDGTQPDDGQLSKNGVFTIDTHGEGLGSIQINGTTVTDGSQIPGDKGTLVIDSITDNHNGTYSVAYHYTVTDNHLLSNPNDTFNQQFNITVKDASGDSASSTITVHVTDDAPKAGAPVTMTVDEDGLDAAHGHNGSAGIEDGPGDIGTVGTHATVALGINFGADGKGSVAIDTSNLPQIKSDGHNVQYELSADGHTLTGYITYESEGHTSRVDVLTLAIDGDGSEATFTLLAPIDHPDHGQTGSLEDNSTLNFGYTVTDGDGDKASGQIAVTVNDDTPTASCVEAPVVKEPTDGGQTGHDTYTIDTAHYDAQSGNNTEGTLHISAGYVDANGNYVTSLPGHDGDAASVNVNGDSGNAYGGTTGFGASSGIDGDGQERFDEVNYLGDSHSQTSEALVISLAQDGKVATSATVNLAEFYPNESNIGDEQGAYRLYLNGQPVSDWISFTAENGNGSLALTINGPASGFDQIVFAGLPATSNPNGDQGGSDSSDFSIHDATFNVVDADSGNGTANSVKGDLHLQFGADGPGHVDLTAHAETGLQYKGQDITETVQNGVLYGKAGDTVIYTLTLIHDQNGYHYQFDLAKPIDGSQSGHPITFDYTVTDNDGDKASGCITVNIDDNHVPTITHEDPQSQEPAVGPGEVSVEESHLTDGTDPKQGGETVHGAFTVDGGNESVTIKIGDQVISLDGKGGEVIQDKDGLGELHITGITHNADGTYTVDYDYTLDQAKHNDSGSDSADTSFKVTVTDQTGDTTSGDLTVHIADDKPVATSDDFSSFTAQIADGQSIGNILTNDKSGADGYGSPKITSVQGGVSDGNGGFTITTADQGTIHIAADGSVTFDSNAGHNYHPGETLGFDYTIVDADGDTSTAHASFTVGNPEQPTPPAASDLEVNESQLVSGNHLGNGSISASDSFTLPAGYTVQAADLGDHALANGTLNISVSGSTVTYTYTLTSPVDDGLAGGADGQNIVDNANTFTVHLDGPFNQTVNVPVNIDIKDDVPVPTADLFGAFTAQVATGQVIGNILDNDHAGADGYASQKIFSVEGGVSDGNGGFTITNANGTIHVSADGAVTFDSKTGHSYGVGESFSFDYAIIDKDGDHNNASATFTIGNPTTPTAPHASDLTVNESQLPTGTHQGGGSTTDHNSFTVPDGFTANTGTFNLPHGTMTITQTGNTVSYSYQLTSPVNDGTPNVSDGQNTVDGDSYTVHLTGPYGQTIDVPVHVDVTDDVPTAQHADLAAVDEGTSNNIGHVDFSGGADGLHSVEVSSGNDGNQGTLSIDVDGTVHYTAPADINGAHDYTFTYQVTDKDGDTATNTITVHVNDTAKPVLIVGENVDDNLGQQTDHHIDHAPSDQNQGSINGGDAGDVLVGDVGGKSGQIVAGDYNICLILDVSTSMNDTFSGSGGKSRLDVMQAAVDELLAKYADHPGDVNVKIIAFGTDVVREWESNASGDFTSTTKDGNQTAIQFVDGLDNRGTQYTNYEAAMAAAKEWFDQVGNNGNSNKAYFLSDGDPTARLNNSGDPTDIDASPSNSQIQQYISEALGAAGSMLATGNDGLHVDFQAIGIGSGVTKTNLDKFDNSGDTQTPGDAQIVTDASQLNDALDVGKAPEPLAQGDDVINGGKGNDLIFGDQVYTESLNGGQNDGNPNTIGWQNFGSMTEAEIVAWLKANPDEAGKEYAGAQYGNDTLLGGEGDDVIYGQGGDDIITGGTGKDQLHGGSGNDTYIWAVGDGNDTIMETAGLADTLKITGTDTNPTLTKNGNDLIVTIGGETITVKGQFETDGDNNADTNKAVEYIEVNGHTYRITLDQNGQPKLTELAPPVNTVPSSIAVNTGTVAIGGVSVADLDSQLLTVTLAVDHGAITLASMAGLTFDAGDGTNDGTMTFHGTQDAINAALAGLKYTSDGNDATLTMTSKDGDGHTDTDQIAIHALNADLNLSIGHQTYGSTTYTNNDDYSTNKGTDRHIVDAGNNISHTDSGGGHTISGGSGDDWIEGGQGNDDLYGNNGNDYLDGGQGHDTYHGGAGNDVLLIDRDDLTGSSRLIDGGAGDDVLDLSKVGDWDFTGDVYGNSGHKGITGIDTLNLNGGGGSEQHITLDAKSVLEMTDDHTLVIQGNDHDNVTLNGDWSKVGSVTDHGQTYDVFQSSSGGSTATAIIDSHIHTTIDHNG</sequence>
<dbReference type="SUPFAM" id="SSF53300">
    <property type="entry name" value="vWA-like"/>
    <property type="match status" value="1"/>
</dbReference>
<organism evidence="4 5">
    <name type="scientific">Dongia soli</name>
    <dbReference type="NCBI Taxonomy" id="600628"/>
    <lineage>
        <taxon>Bacteria</taxon>
        <taxon>Pseudomonadati</taxon>
        <taxon>Pseudomonadota</taxon>
        <taxon>Alphaproteobacteria</taxon>
        <taxon>Rhodospirillales</taxon>
        <taxon>Dongiaceae</taxon>
        <taxon>Dongia</taxon>
    </lineage>
</organism>
<feature type="domain" description="Cadherin" evidence="3">
    <location>
        <begin position="4032"/>
        <end position="4143"/>
    </location>
</feature>
<dbReference type="PROSITE" id="PS00330">
    <property type="entry name" value="HEMOLYSIN_CALCIUM"/>
    <property type="match status" value="3"/>
</dbReference>
<proteinExistence type="predicted"/>
<feature type="compositionally biased region" description="Basic and acidic residues" evidence="1">
    <location>
        <begin position="3461"/>
        <end position="3470"/>
    </location>
</feature>
<accession>A0ABU5EGS4</accession>
<dbReference type="PRINTS" id="PR00313">
    <property type="entry name" value="CABNDNGRPT"/>
</dbReference>
<feature type="region of interest" description="Disordered" evidence="1">
    <location>
        <begin position="2789"/>
        <end position="2834"/>
    </location>
</feature>
<dbReference type="EMBL" id="JAXCLW010000007">
    <property type="protein sequence ID" value="MDY0885069.1"/>
    <property type="molecule type" value="Genomic_DNA"/>
</dbReference>
<feature type="compositionally biased region" description="Polar residues" evidence="1">
    <location>
        <begin position="2809"/>
        <end position="2820"/>
    </location>
</feature>
<dbReference type="InterPro" id="IPR002035">
    <property type="entry name" value="VWF_A"/>
</dbReference>
<evidence type="ECO:0000259" key="2">
    <source>
        <dbReference type="PROSITE" id="PS50234"/>
    </source>
</evidence>
<dbReference type="Gene3D" id="3.40.50.410">
    <property type="entry name" value="von Willebrand factor, type A domain"/>
    <property type="match status" value="1"/>
</dbReference>
<feature type="compositionally biased region" description="Polar residues" evidence="1">
    <location>
        <begin position="1"/>
        <end position="14"/>
    </location>
</feature>
<protein>
    <submittedName>
        <fullName evidence="4">DUF5801 repeats-in-toxin domain-containing protein</fullName>
    </submittedName>
</protein>
<feature type="domain" description="VWFA" evidence="2">
    <location>
        <begin position="4199"/>
        <end position="4419"/>
    </location>
</feature>
<keyword evidence="5" id="KW-1185">Reference proteome</keyword>
<dbReference type="Gene3D" id="2.60.40.3440">
    <property type="match status" value="1"/>
</dbReference>
<feature type="region of interest" description="Disordered" evidence="1">
    <location>
        <begin position="725"/>
        <end position="747"/>
    </location>
</feature>
<dbReference type="InterPro" id="IPR018511">
    <property type="entry name" value="Hemolysin-typ_Ca-bd_CS"/>
</dbReference>
<dbReference type="Proteomes" id="UP001279642">
    <property type="component" value="Unassembled WGS sequence"/>
</dbReference>
<dbReference type="InterPro" id="IPR002126">
    <property type="entry name" value="Cadherin-like_dom"/>
</dbReference>
<dbReference type="InterPro" id="IPR011049">
    <property type="entry name" value="Serralysin-like_metalloprot_C"/>
</dbReference>